<organism evidence="2 3">
    <name type="scientific">Champsocephalus esox</name>
    <name type="common">pike icefish</name>
    <dbReference type="NCBI Taxonomy" id="159716"/>
    <lineage>
        <taxon>Eukaryota</taxon>
        <taxon>Metazoa</taxon>
        <taxon>Chordata</taxon>
        <taxon>Craniata</taxon>
        <taxon>Vertebrata</taxon>
        <taxon>Euteleostomi</taxon>
        <taxon>Actinopterygii</taxon>
        <taxon>Neopterygii</taxon>
        <taxon>Teleostei</taxon>
        <taxon>Neoteleostei</taxon>
        <taxon>Acanthomorphata</taxon>
        <taxon>Eupercaria</taxon>
        <taxon>Perciformes</taxon>
        <taxon>Notothenioidei</taxon>
        <taxon>Channichthyidae</taxon>
        <taxon>Champsocephalus</taxon>
    </lineage>
</organism>
<reference evidence="2 3" key="1">
    <citation type="journal article" date="2023" name="Mol. Biol. Evol.">
        <title>Genomics of Secondarily Temperate Adaptation in the Only Non-Antarctic Icefish.</title>
        <authorList>
            <person name="Rivera-Colon A.G."/>
            <person name="Rayamajhi N."/>
            <person name="Minhas B.F."/>
            <person name="Madrigal G."/>
            <person name="Bilyk K.T."/>
            <person name="Yoon V."/>
            <person name="Hune M."/>
            <person name="Gregory S."/>
            <person name="Cheng C.H.C."/>
            <person name="Catchen J.M."/>
        </authorList>
    </citation>
    <scope>NUCLEOTIDE SEQUENCE [LARGE SCALE GENOMIC DNA]</scope>
    <source>
        <strain evidence="2">JC2023a</strain>
    </source>
</reference>
<feature type="compositionally biased region" description="Low complexity" evidence="1">
    <location>
        <begin position="579"/>
        <end position="591"/>
    </location>
</feature>
<dbReference type="Proteomes" id="UP001335648">
    <property type="component" value="Unassembled WGS sequence"/>
</dbReference>
<sequence>MATFDFESFLVWPSYEQLDRCKKDDLIEIARHFRLVVNRQMLKKELKALVVDEMVGREVLVPAVPAELPVSKVPTEGLLRPVTEAELTFTEGGGSDSEGGEPCEAPLTLPRRCPPSPVGSTDSREEAKLKGQVNLSGRDPLMSTDPPTGNQDTGTSAAEMEPLTAVWGSPTAAPAEPESRAISGRDPVAAKNAGTGPHAIPSWGSRLDLTTVSPAEDVLELDCMEDEEYTSEFLLSDSDEQEDDIFMSSTQAAKPGAMAAPPGDSTPASPCLSMDLQAVCQRAAAKLDIPWPEVAKETSRSRYEGKLFSQTTRAKRQLLPVFPEMLDEVSVSWRDRPFSNKAPIQGASSLDCDGMERLGLLHIPPMEPLVAAHLLPRMGQPPSRNPTLPAKTDRFQSTMTERAYRAAALSARALNVSSMLTAYQAELCEDMSTNPGPATLDEIAAVTDICLRVQRCAVQATGKVMGIMVVQERARWLNLTNLPDREKEDVLDMPIVPEGIFGSALASMQRKCESKKKEDEALHLCLPRRVQPRPLQRRPFAHAAPRSAWFKVPGQQRAQPAPSPQPRQETRASWSRKSPAPAVAQAQPNQNFGQQARKKKRAA</sequence>
<dbReference type="EMBL" id="JAULUE010002046">
    <property type="protein sequence ID" value="KAK5915741.1"/>
    <property type="molecule type" value="Genomic_DNA"/>
</dbReference>
<evidence type="ECO:0000313" key="2">
    <source>
        <dbReference type="EMBL" id="KAK5915741.1"/>
    </source>
</evidence>
<evidence type="ECO:0000313" key="3">
    <source>
        <dbReference type="Proteomes" id="UP001335648"/>
    </source>
</evidence>
<dbReference type="Gene3D" id="1.10.287.3160">
    <property type="match status" value="1"/>
</dbReference>
<feature type="region of interest" description="Disordered" evidence="1">
    <location>
        <begin position="89"/>
        <end position="156"/>
    </location>
</feature>
<feature type="region of interest" description="Disordered" evidence="1">
    <location>
        <begin position="542"/>
        <end position="603"/>
    </location>
</feature>
<gene>
    <name evidence="2" type="ORF">CesoFtcFv8_001305</name>
</gene>
<protein>
    <submittedName>
        <fullName evidence="2">Uncharacterized protein</fullName>
    </submittedName>
</protein>
<comment type="caution">
    <text evidence="2">The sequence shown here is derived from an EMBL/GenBank/DDBJ whole genome shotgun (WGS) entry which is preliminary data.</text>
</comment>
<dbReference type="AlphaFoldDB" id="A0AAN8HHC4"/>
<proteinExistence type="predicted"/>
<name>A0AAN8HHC4_9TELE</name>
<keyword evidence="3" id="KW-1185">Reference proteome</keyword>
<evidence type="ECO:0000256" key="1">
    <source>
        <dbReference type="SAM" id="MobiDB-lite"/>
    </source>
</evidence>
<accession>A0AAN8HHC4</accession>
<feature type="compositionally biased region" description="Polar residues" evidence="1">
    <location>
        <begin position="145"/>
        <end position="156"/>
    </location>
</feature>